<keyword evidence="2" id="KW-0645">Protease</keyword>
<dbReference type="InterPro" id="IPR033121">
    <property type="entry name" value="PEPTIDASE_A1"/>
</dbReference>
<dbReference type="InterPro" id="IPR034164">
    <property type="entry name" value="Pepsin-like_dom"/>
</dbReference>
<dbReference type="InterPro" id="IPR001969">
    <property type="entry name" value="Aspartic_peptidase_AS"/>
</dbReference>
<dbReference type="Gene3D" id="2.40.70.10">
    <property type="entry name" value="Acid Proteases"/>
    <property type="match status" value="1"/>
</dbReference>
<dbReference type="InterPro" id="IPR032861">
    <property type="entry name" value="TAXi_N"/>
</dbReference>
<evidence type="ECO:0000259" key="4">
    <source>
        <dbReference type="PROSITE" id="PS51767"/>
    </source>
</evidence>
<name>A0A833RA85_9POAL</name>
<evidence type="ECO:0000313" key="6">
    <source>
        <dbReference type="Proteomes" id="UP000623129"/>
    </source>
</evidence>
<protein>
    <submittedName>
        <fullName evidence="5">Aspartic proteinase nepenthesin-1-like isoform X1</fullName>
    </submittedName>
</protein>
<dbReference type="SUPFAM" id="SSF50630">
    <property type="entry name" value="Acid proteases"/>
    <property type="match status" value="1"/>
</dbReference>
<dbReference type="EMBL" id="SWLB01000011">
    <property type="protein sequence ID" value="KAF3332556.1"/>
    <property type="molecule type" value="Genomic_DNA"/>
</dbReference>
<evidence type="ECO:0000256" key="3">
    <source>
        <dbReference type="ARBA" id="ARBA00022801"/>
    </source>
</evidence>
<gene>
    <name evidence="5" type="ORF">FCM35_KLT02133</name>
</gene>
<dbReference type="GO" id="GO:0004190">
    <property type="term" value="F:aspartic-type endopeptidase activity"/>
    <property type="evidence" value="ECO:0007669"/>
    <property type="project" value="InterPro"/>
</dbReference>
<dbReference type="InterPro" id="IPR021109">
    <property type="entry name" value="Peptidase_aspartic_dom_sf"/>
</dbReference>
<evidence type="ECO:0000256" key="1">
    <source>
        <dbReference type="ARBA" id="ARBA00007447"/>
    </source>
</evidence>
<dbReference type="PROSITE" id="PS00141">
    <property type="entry name" value="ASP_PROTEASE"/>
    <property type="match status" value="1"/>
</dbReference>
<dbReference type="CDD" id="cd05471">
    <property type="entry name" value="pepsin_like"/>
    <property type="match status" value="1"/>
</dbReference>
<dbReference type="AlphaFoldDB" id="A0A833RA85"/>
<dbReference type="OrthoDB" id="696345at2759"/>
<keyword evidence="3" id="KW-0378">Hydrolase</keyword>
<comment type="similarity">
    <text evidence="1">Belongs to the peptidase A1 family.</text>
</comment>
<organism evidence="5 6">
    <name type="scientific">Carex littledalei</name>
    <dbReference type="NCBI Taxonomy" id="544730"/>
    <lineage>
        <taxon>Eukaryota</taxon>
        <taxon>Viridiplantae</taxon>
        <taxon>Streptophyta</taxon>
        <taxon>Embryophyta</taxon>
        <taxon>Tracheophyta</taxon>
        <taxon>Spermatophyta</taxon>
        <taxon>Magnoliopsida</taxon>
        <taxon>Liliopsida</taxon>
        <taxon>Poales</taxon>
        <taxon>Cyperaceae</taxon>
        <taxon>Cyperoideae</taxon>
        <taxon>Cariceae</taxon>
        <taxon>Carex</taxon>
        <taxon>Carex subgen. Euthyceras</taxon>
    </lineage>
</organism>
<dbReference type="InterPro" id="IPR051708">
    <property type="entry name" value="Plant_Aspart_Prot_A1"/>
</dbReference>
<reference evidence="5" key="1">
    <citation type="submission" date="2020-01" db="EMBL/GenBank/DDBJ databases">
        <title>Genome sequence of Kobresia littledalei, the first chromosome-level genome in the family Cyperaceae.</title>
        <authorList>
            <person name="Qu G."/>
        </authorList>
    </citation>
    <scope>NUCLEOTIDE SEQUENCE</scope>
    <source>
        <strain evidence="5">C.B.Clarke</strain>
        <tissue evidence="5">Leaf</tissue>
    </source>
</reference>
<dbReference type="GO" id="GO:0006508">
    <property type="term" value="P:proteolysis"/>
    <property type="evidence" value="ECO:0007669"/>
    <property type="project" value="UniProtKB-KW"/>
</dbReference>
<dbReference type="GO" id="GO:0005576">
    <property type="term" value="C:extracellular region"/>
    <property type="evidence" value="ECO:0007669"/>
    <property type="project" value="TreeGrafter"/>
</dbReference>
<sequence>MASVLSLAMSTRRAISLKLSSYIYRAAARTMHRLSRFKGMELFSSANISSTVRGLSEEGEYYMDLAIGTPPLQYSAIVDTGSDLIWTQCTPCRKCVSQPTPIYNPSNSSTVSSIACNSTLYQYLCSVEYPPPFCLCSYNYTYGTGWTSGTLKKETFTFGTTKLV</sequence>
<comment type="caution">
    <text evidence="5">The sequence shown here is derived from an EMBL/GenBank/DDBJ whole genome shotgun (WGS) entry which is preliminary data.</text>
</comment>
<feature type="domain" description="Peptidase A1" evidence="4">
    <location>
        <begin position="61"/>
        <end position="164"/>
    </location>
</feature>
<dbReference type="PANTHER" id="PTHR47967:SF45">
    <property type="entry name" value="OS07G0533800 PROTEIN"/>
    <property type="match status" value="1"/>
</dbReference>
<dbReference type="Proteomes" id="UP000623129">
    <property type="component" value="Unassembled WGS sequence"/>
</dbReference>
<dbReference type="PANTHER" id="PTHR47967">
    <property type="entry name" value="OS07G0603500 PROTEIN-RELATED"/>
    <property type="match status" value="1"/>
</dbReference>
<evidence type="ECO:0000313" key="5">
    <source>
        <dbReference type="EMBL" id="KAF3332556.1"/>
    </source>
</evidence>
<evidence type="ECO:0000256" key="2">
    <source>
        <dbReference type="ARBA" id="ARBA00022670"/>
    </source>
</evidence>
<keyword evidence="6" id="KW-1185">Reference proteome</keyword>
<accession>A0A833RA85</accession>
<proteinExistence type="inferred from homology"/>
<dbReference type="Pfam" id="PF14543">
    <property type="entry name" value="TAXi_N"/>
    <property type="match status" value="1"/>
</dbReference>
<dbReference type="PROSITE" id="PS51767">
    <property type="entry name" value="PEPTIDASE_A1"/>
    <property type="match status" value="1"/>
</dbReference>